<name>A0A6A6ZJC0_9PLEO</name>
<dbReference type="Pfam" id="PF01926">
    <property type="entry name" value="MMR_HSR1"/>
    <property type="match status" value="1"/>
</dbReference>
<dbReference type="CDD" id="cd00882">
    <property type="entry name" value="Ras_like_GTPase"/>
    <property type="match status" value="1"/>
</dbReference>
<dbReference type="InterPro" id="IPR006073">
    <property type="entry name" value="GTP-bd"/>
</dbReference>
<evidence type="ECO:0000313" key="4">
    <source>
        <dbReference type="EMBL" id="KAF2821086.1"/>
    </source>
</evidence>
<feature type="domain" description="G" evidence="3">
    <location>
        <begin position="1"/>
        <end position="90"/>
    </location>
</feature>
<protein>
    <recommendedName>
        <fullName evidence="3">G domain-containing protein</fullName>
    </recommendedName>
</protein>
<dbReference type="SUPFAM" id="SSF52540">
    <property type="entry name" value="P-loop containing nucleoside triphosphate hydrolases"/>
    <property type="match status" value="1"/>
</dbReference>
<evidence type="ECO:0000256" key="1">
    <source>
        <dbReference type="SAM" id="Coils"/>
    </source>
</evidence>
<dbReference type="OrthoDB" id="8954335at2759"/>
<dbReference type="GO" id="GO:0005525">
    <property type="term" value="F:GTP binding"/>
    <property type="evidence" value="ECO:0007669"/>
    <property type="project" value="InterPro"/>
</dbReference>
<keyword evidence="1" id="KW-0175">Coiled coil</keyword>
<reference evidence="4" key="1">
    <citation type="journal article" date="2020" name="Stud. Mycol.">
        <title>101 Dothideomycetes genomes: a test case for predicting lifestyles and emergence of pathogens.</title>
        <authorList>
            <person name="Haridas S."/>
            <person name="Albert R."/>
            <person name="Binder M."/>
            <person name="Bloem J."/>
            <person name="Labutti K."/>
            <person name="Salamov A."/>
            <person name="Andreopoulos B."/>
            <person name="Baker S."/>
            <person name="Barry K."/>
            <person name="Bills G."/>
            <person name="Bluhm B."/>
            <person name="Cannon C."/>
            <person name="Castanera R."/>
            <person name="Culley D."/>
            <person name="Daum C."/>
            <person name="Ezra D."/>
            <person name="Gonzalez J."/>
            <person name="Henrissat B."/>
            <person name="Kuo A."/>
            <person name="Liang C."/>
            <person name="Lipzen A."/>
            <person name="Lutzoni F."/>
            <person name="Magnuson J."/>
            <person name="Mondo S."/>
            <person name="Nolan M."/>
            <person name="Ohm R."/>
            <person name="Pangilinan J."/>
            <person name="Park H.-J."/>
            <person name="Ramirez L."/>
            <person name="Alfaro M."/>
            <person name="Sun H."/>
            <person name="Tritt A."/>
            <person name="Yoshinaga Y."/>
            <person name="Zwiers L.-H."/>
            <person name="Turgeon B."/>
            <person name="Goodwin S."/>
            <person name="Spatafora J."/>
            <person name="Crous P."/>
            <person name="Grigoriev I."/>
        </authorList>
    </citation>
    <scope>NUCLEOTIDE SEQUENCE</scope>
    <source>
        <strain evidence="4">CBS 113818</strain>
    </source>
</reference>
<dbReference type="Proteomes" id="UP000799424">
    <property type="component" value="Unassembled WGS sequence"/>
</dbReference>
<gene>
    <name evidence="4" type="ORF">CC86DRAFT_427244</name>
</gene>
<dbReference type="EMBL" id="MU006238">
    <property type="protein sequence ID" value="KAF2821086.1"/>
    <property type="molecule type" value="Genomic_DNA"/>
</dbReference>
<keyword evidence="5" id="KW-1185">Reference proteome</keyword>
<dbReference type="Gene3D" id="3.40.50.300">
    <property type="entry name" value="P-loop containing nucleotide triphosphate hydrolases"/>
    <property type="match status" value="1"/>
</dbReference>
<feature type="region of interest" description="Disordered" evidence="2">
    <location>
        <begin position="330"/>
        <end position="353"/>
    </location>
</feature>
<proteinExistence type="predicted"/>
<evidence type="ECO:0000313" key="5">
    <source>
        <dbReference type="Proteomes" id="UP000799424"/>
    </source>
</evidence>
<dbReference type="InterPro" id="IPR027417">
    <property type="entry name" value="P-loop_NTPase"/>
</dbReference>
<evidence type="ECO:0000256" key="2">
    <source>
        <dbReference type="SAM" id="MobiDB-lite"/>
    </source>
</evidence>
<evidence type="ECO:0000259" key="3">
    <source>
        <dbReference type="Pfam" id="PF01926"/>
    </source>
</evidence>
<organism evidence="4 5">
    <name type="scientific">Ophiobolus disseminans</name>
    <dbReference type="NCBI Taxonomy" id="1469910"/>
    <lineage>
        <taxon>Eukaryota</taxon>
        <taxon>Fungi</taxon>
        <taxon>Dikarya</taxon>
        <taxon>Ascomycota</taxon>
        <taxon>Pezizomycotina</taxon>
        <taxon>Dothideomycetes</taxon>
        <taxon>Pleosporomycetidae</taxon>
        <taxon>Pleosporales</taxon>
        <taxon>Pleosporineae</taxon>
        <taxon>Phaeosphaeriaceae</taxon>
        <taxon>Ophiobolus</taxon>
    </lineage>
</organism>
<feature type="coiled-coil region" evidence="1">
    <location>
        <begin position="207"/>
        <end position="300"/>
    </location>
</feature>
<accession>A0A6A6ZJC0</accession>
<sequence>MGVTGAGKSSFIAQCCNTNVPIGHNLQACTSIVTVYPCTLSTATTLYLVDTPGFDDTNRSDTEVLRELATWLTDSYTAHIKLSGIIYLHRISDVRMQGSAKKNLFMFKKLCGNDALKNVILATTMWDRVSEAEGDARELELTSTMDFWGWMVSQGSRVLRHTGTRDSAMDLVQLLIQDKTSITLDLQQQMVNEKKDLEDTNAGKEVRAEIIRERERTQRMIAEIQEQHSEALRAQDMRSAQALAEVKQDYNDQIAQLDRSFARVKISTQKLIEEKYERMLKEQEKRHAEMLHRMEAESKRKELESTKVDDKLIPPTYAGKGLAELLFKGSKLSDPTSGPVPATKPLWVSLRNS</sequence>
<dbReference type="AlphaFoldDB" id="A0A6A6ZJC0"/>